<evidence type="ECO:0000313" key="2">
    <source>
        <dbReference type="Proteomes" id="UP000501237"/>
    </source>
</evidence>
<reference evidence="1 2" key="1">
    <citation type="journal article" date="2020" name="Microbiol. Resour. Announc.">
        <title>Complete genome sequence of Pseudomonas otitidis strain MrB4, isolated from Lake Biwa in Japan.</title>
        <authorList>
            <person name="Miyazaki K."/>
            <person name="Hase E."/>
            <person name="Maruya T."/>
        </authorList>
    </citation>
    <scope>NUCLEOTIDE SEQUENCE [LARGE SCALE GENOMIC DNA]</scope>
    <source>
        <strain evidence="1 2">MrB4</strain>
    </source>
</reference>
<proteinExistence type="predicted"/>
<name>A0A679GNW1_9GAMM</name>
<dbReference type="GeneID" id="57398399"/>
<gene>
    <name evidence="1" type="ORF">PtoMrB4_31860</name>
</gene>
<protein>
    <submittedName>
        <fullName evidence="1">Uncharacterized protein</fullName>
    </submittedName>
</protein>
<dbReference type="AlphaFoldDB" id="A0A679GNW1"/>
<dbReference type="RefSeq" id="WP_172433889.1">
    <property type="nucleotide sequence ID" value="NZ_AP022642.1"/>
</dbReference>
<accession>A0A679GNW1</accession>
<organism evidence="1 2">
    <name type="scientific">Metapseudomonas otitidis</name>
    <dbReference type="NCBI Taxonomy" id="319939"/>
    <lineage>
        <taxon>Bacteria</taxon>
        <taxon>Pseudomonadati</taxon>
        <taxon>Pseudomonadota</taxon>
        <taxon>Gammaproteobacteria</taxon>
        <taxon>Pseudomonadales</taxon>
        <taxon>Pseudomonadaceae</taxon>
        <taxon>Metapseudomonas</taxon>
    </lineage>
</organism>
<dbReference type="Proteomes" id="UP000501237">
    <property type="component" value="Chromosome"/>
</dbReference>
<dbReference type="KEGG" id="poj:PtoMrB4_31860"/>
<sequence>MNPLSAIDYARIQALLETDYVQEHYLRYEAGGDSYDWLELEDGEGDSVELYVEFLPDRFRIAVANESGPGPDNGFDDHRHFIFKLADAEVQRHELLFQPMEVDGEGADCLDTFPLAEQAPAVQASAVRYLGMLEAYIRAADQRLAELKADLPPDIILNVLGTFERFDALRETFESMTASMGLETFRLDEAFSELEHDDRMPRSYRICADRTEPSMTEEDEAAIEAHTATAYFVMPRIHHERTRIVAAMAAARALGRLIEPGLVTAAKVETAGLAHGLARWKELIDALEASVEARDQRRMLLTLYRLFVRKPIGHENLLYTCGMQHLGLPDFVIRFAEDEEVDLEAQEAAVARFEQAFLAAFGVEPAAEPSSPYLARPDFGYELGDIRHNPFGYTCIGQPAQG</sequence>
<evidence type="ECO:0000313" key="1">
    <source>
        <dbReference type="EMBL" id="BCA29209.1"/>
    </source>
</evidence>
<dbReference type="EMBL" id="AP022642">
    <property type="protein sequence ID" value="BCA29209.1"/>
    <property type="molecule type" value="Genomic_DNA"/>
</dbReference>